<evidence type="ECO:0000313" key="3">
    <source>
        <dbReference type="Proteomes" id="UP000531251"/>
    </source>
</evidence>
<protein>
    <submittedName>
        <fullName evidence="2">Uncharacterized protein</fullName>
    </submittedName>
</protein>
<dbReference type="Proteomes" id="UP000531251">
    <property type="component" value="Unassembled WGS sequence"/>
</dbReference>
<organism evidence="2 3">
    <name type="scientific">Sphingomonas trueperi</name>
    <dbReference type="NCBI Taxonomy" id="53317"/>
    <lineage>
        <taxon>Bacteria</taxon>
        <taxon>Pseudomonadati</taxon>
        <taxon>Pseudomonadota</taxon>
        <taxon>Alphaproteobacteria</taxon>
        <taxon>Sphingomonadales</taxon>
        <taxon>Sphingomonadaceae</taxon>
        <taxon>Sphingomonas</taxon>
    </lineage>
</organism>
<comment type="caution">
    <text evidence="2">The sequence shown here is derived from an EMBL/GenBank/DDBJ whole genome shotgun (WGS) entry which is preliminary data.</text>
</comment>
<dbReference type="RefSeq" id="WP_206434248.1">
    <property type="nucleotide sequence ID" value="NZ_JAATJB010000005.1"/>
</dbReference>
<feature type="region of interest" description="Disordered" evidence="1">
    <location>
        <begin position="41"/>
        <end position="63"/>
    </location>
</feature>
<reference evidence="2 3" key="1">
    <citation type="submission" date="2020-03" db="EMBL/GenBank/DDBJ databases">
        <title>Genomic Encyclopedia of Type Strains, Phase IV (KMG-IV): sequencing the most valuable type-strain genomes for metagenomic binning, comparative biology and taxonomic classification.</title>
        <authorList>
            <person name="Goeker M."/>
        </authorList>
    </citation>
    <scope>NUCLEOTIDE SEQUENCE [LARGE SCALE GENOMIC DNA]</scope>
    <source>
        <strain evidence="2 3">DSM 7225</strain>
    </source>
</reference>
<keyword evidence="3" id="KW-1185">Reference proteome</keyword>
<proteinExistence type="predicted"/>
<evidence type="ECO:0000256" key="1">
    <source>
        <dbReference type="SAM" id="MobiDB-lite"/>
    </source>
</evidence>
<evidence type="ECO:0000313" key="2">
    <source>
        <dbReference type="EMBL" id="NJB97753.1"/>
    </source>
</evidence>
<dbReference type="EMBL" id="JAATJB010000005">
    <property type="protein sequence ID" value="NJB97753.1"/>
    <property type="molecule type" value="Genomic_DNA"/>
</dbReference>
<dbReference type="AlphaFoldDB" id="A0A7X5XZC8"/>
<sequence length="210" mass="21401">MRLVFAPLLVLAACGAANGDGAGERQAPAAAAANAARSAPAAPATPAPATSPPAAAADCDPGAPESPCQIVGTWRVIKVYNPGNQDPLEDEMGMVGSSLTVTGNSDASGAIRWDGPDNGQFDHSDVCTGPYLSPAAAPRPAAARATLATALKAWGVAGDAGKARHLGCDEGHWAVPSDASGKWFGLVLPMGRRMAFEWFDKRMVLAERIG</sequence>
<accession>A0A7X5XZC8</accession>
<gene>
    <name evidence="2" type="ORF">GGR89_002068</name>
</gene>
<name>A0A7X5XZC8_9SPHN</name>